<name>A0A024UQN6_9STRA</name>
<dbReference type="RefSeq" id="XP_008864265.1">
    <property type="nucleotide sequence ID" value="XM_008866043.1"/>
</dbReference>
<dbReference type="GeneID" id="20079558"/>
<evidence type="ECO:0000313" key="3">
    <source>
        <dbReference type="EMBL" id="ETW08172.1"/>
    </source>
</evidence>
<evidence type="ECO:0000256" key="1">
    <source>
        <dbReference type="SAM" id="Coils"/>
    </source>
</evidence>
<organism evidence="3">
    <name type="scientific">Aphanomyces invadans</name>
    <dbReference type="NCBI Taxonomy" id="157072"/>
    <lineage>
        <taxon>Eukaryota</taxon>
        <taxon>Sar</taxon>
        <taxon>Stramenopiles</taxon>
        <taxon>Oomycota</taxon>
        <taxon>Saprolegniomycetes</taxon>
        <taxon>Saprolegniales</taxon>
        <taxon>Verrucalvaceae</taxon>
        <taxon>Aphanomyces</taxon>
    </lineage>
</organism>
<gene>
    <name evidence="3" type="ORF">H310_02508</name>
</gene>
<dbReference type="OrthoDB" id="65997at2759"/>
<sequence length="418" mass="47464">MVDPTSGSPPRPFRSKVIEELTRRHDLSNDLTPSVCFQVLQSLLPSSLVVTMCAEMNRFIYKSPHDDDNNHTSNTASNPKTLSEGAQVPHKDLYLGLLAHVEDKEQLCAGLRRQLREKRHQNNTLAGEIAKYQGLVEEHFAAFNEQACLNAIATLKHRRVLRERQCTGLMKAIDEKQDRLMEQEKRIKEELHRLRMDDCAYRLNAKKFKENQQMLASMQVQQRPEWTMPSESELKSQIKLLQADIAVKHPKLHDLSTQIFAVRFTRAGLESQLRDVESKTEAIQARVAAYQMSHTPRPNWEEVRKEVESTFRCHNMAGEANVSTTELMKLQSSGNRVEYLATAIELIGLSQDTDAIDREKRVLHHLHVQIRKIAGLIATRRQSITASSQMLVKLSAHNSVGEATSPRSVSPAKLSKAL</sequence>
<dbReference type="AlphaFoldDB" id="A0A024UQN6"/>
<feature type="compositionally biased region" description="Polar residues" evidence="2">
    <location>
        <begin position="71"/>
        <end position="81"/>
    </location>
</feature>
<evidence type="ECO:0000256" key="2">
    <source>
        <dbReference type="SAM" id="MobiDB-lite"/>
    </source>
</evidence>
<proteinExistence type="predicted"/>
<protein>
    <submittedName>
        <fullName evidence="3">Uncharacterized protein</fullName>
    </submittedName>
</protein>
<accession>A0A024UQN6</accession>
<reference evidence="3" key="1">
    <citation type="submission" date="2013-12" db="EMBL/GenBank/DDBJ databases">
        <title>The Genome Sequence of Aphanomyces invadans NJM9701.</title>
        <authorList>
            <consortium name="The Broad Institute Genomics Platform"/>
            <person name="Russ C."/>
            <person name="Tyler B."/>
            <person name="van West P."/>
            <person name="Dieguez-Uribeondo J."/>
            <person name="Young S.K."/>
            <person name="Zeng Q."/>
            <person name="Gargeya S."/>
            <person name="Fitzgerald M."/>
            <person name="Abouelleil A."/>
            <person name="Alvarado L."/>
            <person name="Chapman S.B."/>
            <person name="Gainer-Dewar J."/>
            <person name="Goldberg J."/>
            <person name="Griggs A."/>
            <person name="Gujja S."/>
            <person name="Hansen M."/>
            <person name="Howarth C."/>
            <person name="Imamovic A."/>
            <person name="Ireland A."/>
            <person name="Larimer J."/>
            <person name="McCowan C."/>
            <person name="Murphy C."/>
            <person name="Pearson M."/>
            <person name="Poon T.W."/>
            <person name="Priest M."/>
            <person name="Roberts A."/>
            <person name="Saif S."/>
            <person name="Shea T."/>
            <person name="Sykes S."/>
            <person name="Wortman J."/>
            <person name="Nusbaum C."/>
            <person name="Birren B."/>
        </authorList>
    </citation>
    <scope>NUCLEOTIDE SEQUENCE [LARGE SCALE GENOMIC DNA]</scope>
    <source>
        <strain evidence="3">NJM9701</strain>
    </source>
</reference>
<feature type="coiled-coil region" evidence="1">
    <location>
        <begin position="166"/>
        <end position="197"/>
    </location>
</feature>
<keyword evidence="1" id="KW-0175">Coiled coil</keyword>
<dbReference type="EMBL" id="KI913954">
    <property type="protein sequence ID" value="ETW08172.1"/>
    <property type="molecule type" value="Genomic_DNA"/>
</dbReference>
<dbReference type="VEuPathDB" id="FungiDB:H310_02508"/>
<feature type="region of interest" description="Disordered" evidence="2">
    <location>
        <begin position="62"/>
        <end position="85"/>
    </location>
</feature>